<dbReference type="Proteomes" id="UP000467841">
    <property type="component" value="Unassembled WGS sequence"/>
</dbReference>
<evidence type="ECO:0000313" key="2">
    <source>
        <dbReference type="EMBL" id="CAA7052528.1"/>
    </source>
</evidence>
<feature type="region of interest" description="Disordered" evidence="1">
    <location>
        <begin position="1"/>
        <end position="22"/>
    </location>
</feature>
<gene>
    <name evidence="2" type="ORF">MERR_LOCUS39763</name>
</gene>
<accession>A0A6D2KKX4</accession>
<protein>
    <submittedName>
        <fullName evidence="2">Uncharacterized protein</fullName>
    </submittedName>
</protein>
<evidence type="ECO:0000313" key="3">
    <source>
        <dbReference type="Proteomes" id="UP000467841"/>
    </source>
</evidence>
<feature type="region of interest" description="Disordered" evidence="1">
    <location>
        <begin position="68"/>
        <end position="107"/>
    </location>
</feature>
<sequence length="247" mass="28065">MAKGITSEAIGAHDERSPNPHVQIASNFTRSHKIRLVDETSFQYNEFLTIQEMADGVKFGRSRASKMADNPNHGIYRGHRLKSPPSSLHIASKEENPDWNEQNWRRPTEDVPGANLKIFSKEISNHSFKRPQTSPVAILYNIGRRNFKIGRGNLHGSSCSPYHHHPVDQNGPVSAKKAKNRKPRENCHIHPTKSNSYDVCTSQFMEATSCTTDLHIKGQQIWSWQYILPQGHYELIDLPKTPTPPRT</sequence>
<proteinExistence type="predicted"/>
<name>A0A6D2KKX4_9BRAS</name>
<comment type="caution">
    <text evidence="2">The sequence shown here is derived from an EMBL/GenBank/DDBJ whole genome shotgun (WGS) entry which is preliminary data.</text>
</comment>
<dbReference type="AlphaFoldDB" id="A0A6D2KKX4"/>
<keyword evidence="3" id="KW-1185">Reference proteome</keyword>
<reference evidence="2" key="1">
    <citation type="submission" date="2020-01" db="EMBL/GenBank/DDBJ databases">
        <authorList>
            <person name="Mishra B."/>
        </authorList>
    </citation>
    <scope>NUCLEOTIDE SEQUENCE [LARGE SCALE GENOMIC DNA]</scope>
</reference>
<dbReference type="EMBL" id="CACVBM020001498">
    <property type="protein sequence ID" value="CAA7052528.1"/>
    <property type="molecule type" value="Genomic_DNA"/>
</dbReference>
<evidence type="ECO:0000256" key="1">
    <source>
        <dbReference type="SAM" id="MobiDB-lite"/>
    </source>
</evidence>
<feature type="region of interest" description="Disordered" evidence="1">
    <location>
        <begin position="162"/>
        <end position="190"/>
    </location>
</feature>
<organism evidence="2 3">
    <name type="scientific">Microthlaspi erraticum</name>
    <dbReference type="NCBI Taxonomy" id="1685480"/>
    <lineage>
        <taxon>Eukaryota</taxon>
        <taxon>Viridiplantae</taxon>
        <taxon>Streptophyta</taxon>
        <taxon>Embryophyta</taxon>
        <taxon>Tracheophyta</taxon>
        <taxon>Spermatophyta</taxon>
        <taxon>Magnoliopsida</taxon>
        <taxon>eudicotyledons</taxon>
        <taxon>Gunneridae</taxon>
        <taxon>Pentapetalae</taxon>
        <taxon>rosids</taxon>
        <taxon>malvids</taxon>
        <taxon>Brassicales</taxon>
        <taxon>Brassicaceae</taxon>
        <taxon>Coluteocarpeae</taxon>
        <taxon>Microthlaspi</taxon>
    </lineage>
</organism>